<dbReference type="Proteomes" id="UP001237642">
    <property type="component" value="Unassembled WGS sequence"/>
</dbReference>
<organism evidence="1 2">
    <name type="scientific">Heracleum sosnowskyi</name>
    <dbReference type="NCBI Taxonomy" id="360622"/>
    <lineage>
        <taxon>Eukaryota</taxon>
        <taxon>Viridiplantae</taxon>
        <taxon>Streptophyta</taxon>
        <taxon>Embryophyta</taxon>
        <taxon>Tracheophyta</taxon>
        <taxon>Spermatophyta</taxon>
        <taxon>Magnoliopsida</taxon>
        <taxon>eudicotyledons</taxon>
        <taxon>Gunneridae</taxon>
        <taxon>Pentapetalae</taxon>
        <taxon>asterids</taxon>
        <taxon>campanulids</taxon>
        <taxon>Apiales</taxon>
        <taxon>Apiaceae</taxon>
        <taxon>Apioideae</taxon>
        <taxon>apioid superclade</taxon>
        <taxon>Tordylieae</taxon>
        <taxon>Tordyliinae</taxon>
        <taxon>Heracleum</taxon>
    </lineage>
</organism>
<keyword evidence="2" id="KW-1185">Reference proteome</keyword>
<comment type="caution">
    <text evidence="1">The sequence shown here is derived from an EMBL/GenBank/DDBJ whole genome shotgun (WGS) entry which is preliminary data.</text>
</comment>
<reference evidence="1" key="1">
    <citation type="submission" date="2023-02" db="EMBL/GenBank/DDBJ databases">
        <title>Genome of toxic invasive species Heracleum sosnowskyi carries increased number of genes despite the absence of recent whole-genome duplications.</title>
        <authorList>
            <person name="Schelkunov M."/>
            <person name="Shtratnikova V."/>
            <person name="Makarenko M."/>
            <person name="Klepikova A."/>
            <person name="Omelchenko D."/>
            <person name="Novikova G."/>
            <person name="Obukhova E."/>
            <person name="Bogdanov V."/>
            <person name="Penin A."/>
            <person name="Logacheva M."/>
        </authorList>
    </citation>
    <scope>NUCLEOTIDE SEQUENCE</scope>
    <source>
        <strain evidence="1">Hsosn_3</strain>
        <tissue evidence="1">Leaf</tissue>
    </source>
</reference>
<dbReference type="AlphaFoldDB" id="A0AAD8IBW3"/>
<dbReference type="EMBL" id="JAUIZM010000006">
    <property type="protein sequence ID" value="KAK1381583.1"/>
    <property type="molecule type" value="Genomic_DNA"/>
</dbReference>
<reference evidence="1" key="2">
    <citation type="submission" date="2023-05" db="EMBL/GenBank/DDBJ databases">
        <authorList>
            <person name="Schelkunov M.I."/>
        </authorList>
    </citation>
    <scope>NUCLEOTIDE SEQUENCE</scope>
    <source>
        <strain evidence="1">Hsosn_3</strain>
        <tissue evidence="1">Leaf</tissue>
    </source>
</reference>
<protein>
    <submittedName>
        <fullName evidence="1">Uncharacterized protein</fullName>
    </submittedName>
</protein>
<proteinExistence type="predicted"/>
<evidence type="ECO:0000313" key="1">
    <source>
        <dbReference type="EMBL" id="KAK1381583.1"/>
    </source>
</evidence>
<name>A0AAD8IBW3_9APIA</name>
<accession>A0AAD8IBW3</accession>
<evidence type="ECO:0000313" key="2">
    <source>
        <dbReference type="Proteomes" id="UP001237642"/>
    </source>
</evidence>
<sequence>MFNTCQFAIVDPSGFPTFLHRATALTDLCKDCGSGHRRSRSRTSSEQKIDITDSFSQMILQFHDVYDPKKMNVKIKLVSGSPYGAAAEEAKRSRASWVVLDKHLRQK</sequence>
<gene>
    <name evidence="1" type="ORF">POM88_028327</name>
</gene>